<reference evidence="1" key="2">
    <citation type="journal article" date="2024" name="Plant">
        <title>Genomic evolution and insights into agronomic trait innovations of Sesamum species.</title>
        <authorList>
            <person name="Miao H."/>
            <person name="Wang L."/>
            <person name="Qu L."/>
            <person name="Liu H."/>
            <person name="Sun Y."/>
            <person name="Le M."/>
            <person name="Wang Q."/>
            <person name="Wei S."/>
            <person name="Zheng Y."/>
            <person name="Lin W."/>
            <person name="Duan Y."/>
            <person name="Cao H."/>
            <person name="Xiong S."/>
            <person name="Wang X."/>
            <person name="Wei L."/>
            <person name="Li C."/>
            <person name="Ma Q."/>
            <person name="Ju M."/>
            <person name="Zhao R."/>
            <person name="Li G."/>
            <person name="Mu C."/>
            <person name="Tian Q."/>
            <person name="Mei H."/>
            <person name="Zhang T."/>
            <person name="Gao T."/>
            <person name="Zhang H."/>
        </authorList>
    </citation>
    <scope>NUCLEOTIDE SEQUENCE</scope>
    <source>
        <strain evidence="1">G01</strain>
    </source>
</reference>
<accession>A0AAW2NNS9</accession>
<organism evidence="1">
    <name type="scientific">Sesamum angustifolium</name>
    <dbReference type="NCBI Taxonomy" id="2727405"/>
    <lineage>
        <taxon>Eukaryota</taxon>
        <taxon>Viridiplantae</taxon>
        <taxon>Streptophyta</taxon>
        <taxon>Embryophyta</taxon>
        <taxon>Tracheophyta</taxon>
        <taxon>Spermatophyta</taxon>
        <taxon>Magnoliopsida</taxon>
        <taxon>eudicotyledons</taxon>
        <taxon>Gunneridae</taxon>
        <taxon>Pentapetalae</taxon>
        <taxon>asterids</taxon>
        <taxon>lamiids</taxon>
        <taxon>Lamiales</taxon>
        <taxon>Pedaliaceae</taxon>
        <taxon>Sesamum</taxon>
    </lineage>
</organism>
<sequence length="154" mass="17300">MARTRSALLNISSRAYSHGPPTFFTSVQRDTEESVVLAELDRCCNCRHRITASSNNATAADTISWRSSSGKYSFQAAASLIQPTTPHVFWHGLLQGKFKIPRHGFILWLAILEKLSTMDKPWYRVLKMGVYFAVDCLMKHMITCFLNAGTLSVV</sequence>
<protein>
    <recommendedName>
        <fullName evidence="2">Reverse transcriptase zinc-binding domain-containing protein</fullName>
    </recommendedName>
</protein>
<evidence type="ECO:0008006" key="2">
    <source>
        <dbReference type="Google" id="ProtNLM"/>
    </source>
</evidence>
<comment type="caution">
    <text evidence="1">The sequence shown here is derived from an EMBL/GenBank/DDBJ whole genome shotgun (WGS) entry which is preliminary data.</text>
</comment>
<evidence type="ECO:0000313" key="1">
    <source>
        <dbReference type="EMBL" id="KAL0344289.1"/>
    </source>
</evidence>
<gene>
    <name evidence="1" type="ORF">Sangu_1316300</name>
</gene>
<name>A0AAW2NNS9_9LAMI</name>
<dbReference type="EMBL" id="JACGWK010000007">
    <property type="protein sequence ID" value="KAL0344289.1"/>
    <property type="molecule type" value="Genomic_DNA"/>
</dbReference>
<proteinExistence type="predicted"/>
<dbReference type="AlphaFoldDB" id="A0AAW2NNS9"/>
<reference evidence="1" key="1">
    <citation type="submission" date="2020-06" db="EMBL/GenBank/DDBJ databases">
        <authorList>
            <person name="Li T."/>
            <person name="Hu X."/>
            <person name="Zhang T."/>
            <person name="Song X."/>
            <person name="Zhang H."/>
            <person name="Dai N."/>
            <person name="Sheng W."/>
            <person name="Hou X."/>
            <person name="Wei L."/>
        </authorList>
    </citation>
    <scope>NUCLEOTIDE SEQUENCE</scope>
    <source>
        <strain evidence="1">G01</strain>
        <tissue evidence="1">Leaf</tissue>
    </source>
</reference>